<protein>
    <submittedName>
        <fullName evidence="1">Uncharacterized protein</fullName>
    </submittedName>
</protein>
<sequence>MYQPINAHLHELKQQGNICLLCSSIVLKSETSYSGGGTPVVLIGRLVGEHIAAQAESRRGRALIIVKYAAGMCYNETYCVQEWYADGANDSGSCL</sequence>
<organism evidence="1 2">
    <name type="scientific">Paenibacillus donghaensis</name>
    <dbReference type="NCBI Taxonomy" id="414771"/>
    <lineage>
        <taxon>Bacteria</taxon>
        <taxon>Bacillati</taxon>
        <taxon>Bacillota</taxon>
        <taxon>Bacilli</taxon>
        <taxon>Bacillales</taxon>
        <taxon>Paenibacillaceae</taxon>
        <taxon>Paenibacillus</taxon>
    </lineage>
</organism>
<dbReference type="EMBL" id="CP021780">
    <property type="protein sequence ID" value="ASA24552.1"/>
    <property type="molecule type" value="Genomic_DNA"/>
</dbReference>
<reference evidence="1 2" key="1">
    <citation type="submission" date="2017-06" db="EMBL/GenBank/DDBJ databases">
        <title>Complete genome sequence of Paenibacillus donghaensis KCTC 13049T isolated from East Sea sediment, South Korea.</title>
        <authorList>
            <person name="Jung B.K."/>
            <person name="Hong S.-J."/>
            <person name="Shin J.-H."/>
        </authorList>
    </citation>
    <scope>NUCLEOTIDE SEQUENCE [LARGE SCALE GENOMIC DNA]</scope>
    <source>
        <strain evidence="1 2">KCTC 13049</strain>
    </source>
</reference>
<keyword evidence="2" id="KW-1185">Reference proteome</keyword>
<dbReference type="Proteomes" id="UP000249890">
    <property type="component" value="Chromosome"/>
</dbReference>
<accession>A0A2Z2KSI5</accession>
<gene>
    <name evidence="1" type="ORF">B9T62_29640</name>
</gene>
<proteinExistence type="predicted"/>
<evidence type="ECO:0000313" key="1">
    <source>
        <dbReference type="EMBL" id="ASA24552.1"/>
    </source>
</evidence>
<dbReference type="KEGG" id="pdh:B9T62_29640"/>
<name>A0A2Z2KSI5_9BACL</name>
<dbReference type="AlphaFoldDB" id="A0A2Z2KSI5"/>
<evidence type="ECO:0000313" key="2">
    <source>
        <dbReference type="Proteomes" id="UP000249890"/>
    </source>
</evidence>